<dbReference type="PROSITE" id="PS01064">
    <property type="entry name" value="PYRIDOX_OXIDASE"/>
    <property type="match status" value="1"/>
</dbReference>
<feature type="binding site" evidence="6 7">
    <location>
        <position position="177"/>
    </location>
    <ligand>
        <name>FMN</name>
        <dbReference type="ChEBI" id="CHEBI:58210"/>
    </ligand>
</feature>
<keyword evidence="4 6" id="KW-0560">Oxidoreductase</keyword>
<keyword evidence="3 6" id="KW-0288">FMN</keyword>
<evidence type="ECO:0000259" key="8">
    <source>
        <dbReference type="Pfam" id="PF01243"/>
    </source>
</evidence>
<dbReference type="EMBL" id="QGGW01000001">
    <property type="protein sequence ID" value="PWK62713.1"/>
    <property type="molecule type" value="Genomic_DNA"/>
</dbReference>
<dbReference type="GO" id="GO:0004733">
    <property type="term" value="F:pyridoxamine phosphate oxidase activity"/>
    <property type="evidence" value="ECO:0007669"/>
    <property type="project" value="UniProtKB-UniRule"/>
</dbReference>
<dbReference type="PANTHER" id="PTHR10851">
    <property type="entry name" value="PYRIDOXINE-5-PHOSPHATE OXIDASE"/>
    <property type="match status" value="1"/>
</dbReference>
<dbReference type="NCBIfam" id="TIGR00558">
    <property type="entry name" value="pdxH"/>
    <property type="match status" value="1"/>
</dbReference>
<keyword evidence="11" id="KW-1185">Reference proteome</keyword>
<dbReference type="InterPro" id="IPR019576">
    <property type="entry name" value="Pyridoxamine_oxidase_dimer_C"/>
</dbReference>
<proteinExistence type="inferred from homology"/>
<dbReference type="OrthoDB" id="9780392at2"/>
<dbReference type="InterPro" id="IPR000659">
    <property type="entry name" value="Pyridox_Oxase"/>
</dbReference>
<dbReference type="Proteomes" id="UP000245708">
    <property type="component" value="Unassembled WGS sequence"/>
</dbReference>
<name>A0A316H551_9RHOB</name>
<keyword evidence="2 6" id="KW-0285">Flavoprotein</keyword>
<dbReference type="PIRSF" id="PIRSF000190">
    <property type="entry name" value="Pyd_amn-ph_oxd"/>
    <property type="match status" value="1"/>
</dbReference>
<feature type="domain" description="Pyridoxamine 5'-phosphate oxidase N-terminal" evidence="8">
    <location>
        <begin position="23"/>
        <end position="153"/>
    </location>
</feature>
<dbReference type="RefSeq" id="WP_109665525.1">
    <property type="nucleotide sequence ID" value="NZ_QGGW01000001.1"/>
</dbReference>
<dbReference type="Pfam" id="PF01243">
    <property type="entry name" value="PNPOx_N"/>
    <property type="match status" value="1"/>
</dbReference>
<dbReference type="Pfam" id="PF10590">
    <property type="entry name" value="PNP_phzG_C"/>
    <property type="match status" value="1"/>
</dbReference>
<comment type="function">
    <text evidence="6">Catalyzes the oxidation of either pyridoxine 5'-phosphate (PNP) or pyridoxamine 5'-phosphate (PMP) into pyridoxal 5'-phosphate (PLP).</text>
</comment>
<feature type="binding site" evidence="6">
    <location>
        <position position="116"/>
    </location>
    <ligand>
        <name>substrate</name>
    </ligand>
</feature>
<comment type="caution">
    <text evidence="6">Lacks conserved residue(s) required for the propagation of feature annotation.</text>
</comment>
<feature type="domain" description="Pyridoxine 5'-phosphate oxidase dimerisation C-terminal" evidence="9">
    <location>
        <begin position="164"/>
        <end position="206"/>
    </location>
</feature>
<feature type="binding site" evidence="6 7">
    <location>
        <position position="187"/>
    </location>
    <ligand>
        <name>FMN</name>
        <dbReference type="ChEBI" id="CHEBI:58210"/>
    </ligand>
</feature>
<sequence>MSDRTGIFAGDDPFVLARAWLAEAEAAEINDPNAIALASVDSDGLPNVRMVLLKEIEAPGAGQGAFVFYTNYDSAKGREITASGKAAFVMHWKSLRRQIRVRGTVTREEGAQADDYYASRSLKSRLGAWASKQSQPLSGRAALVAEVARVTTQQGVNPARPPFWGGFRITPVEIEFWADGPFRLHDRFRWTRPEAGAAWDVSRLNP</sequence>
<feature type="binding site" evidence="6">
    <location>
        <position position="120"/>
    </location>
    <ligand>
        <name>substrate</name>
    </ligand>
</feature>
<feature type="binding site" evidence="6">
    <location>
        <position position="124"/>
    </location>
    <ligand>
        <name>substrate</name>
    </ligand>
</feature>
<dbReference type="InterPro" id="IPR019740">
    <property type="entry name" value="Pyridox_Oxase_CS"/>
</dbReference>
<comment type="caution">
    <text evidence="10">The sequence shown here is derived from an EMBL/GenBank/DDBJ whole genome shotgun (WGS) entry which is preliminary data.</text>
</comment>
<dbReference type="GO" id="GO:0008615">
    <property type="term" value="P:pyridoxine biosynthetic process"/>
    <property type="evidence" value="ECO:0007669"/>
    <property type="project" value="UniProtKB-UniRule"/>
</dbReference>
<evidence type="ECO:0000256" key="4">
    <source>
        <dbReference type="ARBA" id="ARBA00023002"/>
    </source>
</evidence>
<evidence type="ECO:0000259" key="9">
    <source>
        <dbReference type="Pfam" id="PF10590"/>
    </source>
</evidence>
<comment type="catalytic activity">
    <reaction evidence="6">
        <text>pyridoxine 5'-phosphate + O2 = pyridoxal 5'-phosphate + H2O2</text>
        <dbReference type="Rhea" id="RHEA:15149"/>
        <dbReference type="ChEBI" id="CHEBI:15379"/>
        <dbReference type="ChEBI" id="CHEBI:16240"/>
        <dbReference type="ChEBI" id="CHEBI:58589"/>
        <dbReference type="ChEBI" id="CHEBI:597326"/>
        <dbReference type="EC" id="1.4.3.5"/>
    </reaction>
</comment>
<dbReference type="EC" id="1.4.3.5" evidence="6"/>
<keyword evidence="5 6" id="KW-0664">Pyridoxine biosynthesis</keyword>
<dbReference type="HAMAP" id="MF_01629">
    <property type="entry name" value="PdxH"/>
    <property type="match status" value="1"/>
</dbReference>
<dbReference type="GO" id="GO:0010181">
    <property type="term" value="F:FMN binding"/>
    <property type="evidence" value="ECO:0007669"/>
    <property type="project" value="UniProtKB-UniRule"/>
</dbReference>
<protein>
    <recommendedName>
        <fullName evidence="6">Pyridoxine/pyridoxamine 5'-phosphate oxidase</fullName>
        <ecNumber evidence="6">1.4.3.5</ecNumber>
    </recommendedName>
    <alternativeName>
        <fullName evidence="6">PNP/PMP oxidase</fullName>
        <shortName evidence="6">PNPOx</shortName>
    </alternativeName>
    <alternativeName>
        <fullName evidence="6">Pyridoxal 5'-phosphate synthase</fullName>
    </alternativeName>
</protein>
<evidence type="ECO:0000256" key="1">
    <source>
        <dbReference type="ARBA" id="ARBA00007301"/>
    </source>
</evidence>
<dbReference type="InterPro" id="IPR012349">
    <property type="entry name" value="Split_barrel_FMN-bd"/>
</dbReference>
<dbReference type="InterPro" id="IPR011576">
    <property type="entry name" value="Pyridox_Oxase_N"/>
</dbReference>
<evidence type="ECO:0000313" key="10">
    <source>
        <dbReference type="EMBL" id="PWK62713.1"/>
    </source>
</evidence>
<evidence type="ECO:0000256" key="3">
    <source>
        <dbReference type="ARBA" id="ARBA00022643"/>
    </source>
</evidence>
<comment type="pathway">
    <text evidence="6">Cofactor metabolism; pyridoxal 5'-phosphate salvage; pyridoxal 5'-phosphate from pyridoxamine 5'-phosphate: step 1/1.</text>
</comment>
<comment type="similarity">
    <text evidence="1 6">Belongs to the pyridoxamine 5'-phosphate oxidase family.</text>
</comment>
<dbReference type="NCBIfam" id="NF004231">
    <property type="entry name" value="PRK05679.1"/>
    <property type="match status" value="1"/>
</dbReference>
<gene>
    <name evidence="6" type="primary">pdxH</name>
    <name evidence="10" type="ORF">C7455_101744</name>
</gene>
<dbReference type="UniPathway" id="UPA01068">
    <property type="reaction ID" value="UER00304"/>
</dbReference>
<dbReference type="AlphaFoldDB" id="A0A316H551"/>
<feature type="binding site" evidence="6">
    <location>
        <begin position="183"/>
        <end position="185"/>
    </location>
    <ligand>
        <name>substrate</name>
    </ligand>
</feature>
<feature type="binding site" evidence="6 7">
    <location>
        <begin position="69"/>
        <end position="70"/>
    </location>
    <ligand>
        <name>FMN</name>
        <dbReference type="ChEBI" id="CHEBI:58210"/>
    </ligand>
</feature>
<comment type="pathway">
    <text evidence="6">Cofactor metabolism; pyridoxal 5'-phosphate salvage; pyridoxal 5'-phosphate from pyridoxine 5'-phosphate: step 1/1.</text>
</comment>
<feature type="binding site" evidence="6 7">
    <location>
        <position position="98"/>
    </location>
    <ligand>
        <name>FMN</name>
        <dbReference type="ChEBI" id="CHEBI:58210"/>
    </ligand>
</feature>
<accession>A0A316H551</accession>
<feature type="binding site" evidence="6 7">
    <location>
        <begin position="133"/>
        <end position="134"/>
    </location>
    <ligand>
        <name>FMN</name>
        <dbReference type="ChEBI" id="CHEBI:58210"/>
    </ligand>
</feature>
<dbReference type="SUPFAM" id="SSF50475">
    <property type="entry name" value="FMN-binding split barrel"/>
    <property type="match status" value="1"/>
</dbReference>
<feature type="binding site" evidence="6 7">
    <location>
        <begin position="49"/>
        <end position="54"/>
    </location>
    <ligand>
        <name>FMN</name>
        <dbReference type="ChEBI" id="CHEBI:58210"/>
    </ligand>
</feature>
<dbReference type="Gene3D" id="2.30.110.10">
    <property type="entry name" value="Electron Transport, Fmn-binding Protein, Chain A"/>
    <property type="match status" value="1"/>
</dbReference>
<reference evidence="10 11" key="1">
    <citation type="submission" date="2018-05" db="EMBL/GenBank/DDBJ databases">
        <title>Genomic Encyclopedia of Type Strains, Phase IV (KMG-IV): sequencing the most valuable type-strain genomes for metagenomic binning, comparative biology and taxonomic classification.</title>
        <authorList>
            <person name="Goeker M."/>
        </authorList>
    </citation>
    <scope>NUCLEOTIDE SEQUENCE [LARGE SCALE GENOMIC DNA]</scope>
    <source>
        <strain evidence="10 11">DSM 16097</strain>
    </source>
</reference>
<evidence type="ECO:0000256" key="5">
    <source>
        <dbReference type="ARBA" id="ARBA00023096"/>
    </source>
</evidence>
<organism evidence="10 11">
    <name type="scientific">Roseicyclus mahoneyensis</name>
    <dbReference type="NCBI Taxonomy" id="164332"/>
    <lineage>
        <taxon>Bacteria</taxon>
        <taxon>Pseudomonadati</taxon>
        <taxon>Pseudomonadota</taxon>
        <taxon>Alphaproteobacteria</taxon>
        <taxon>Rhodobacterales</taxon>
        <taxon>Roseobacteraceae</taxon>
        <taxon>Roseicyclus</taxon>
    </lineage>
</organism>
<evidence type="ECO:0000256" key="2">
    <source>
        <dbReference type="ARBA" id="ARBA00022630"/>
    </source>
</evidence>
<comment type="catalytic activity">
    <reaction evidence="6">
        <text>pyridoxamine 5'-phosphate + O2 + H2O = pyridoxal 5'-phosphate + H2O2 + NH4(+)</text>
        <dbReference type="Rhea" id="RHEA:15817"/>
        <dbReference type="ChEBI" id="CHEBI:15377"/>
        <dbReference type="ChEBI" id="CHEBI:15379"/>
        <dbReference type="ChEBI" id="CHEBI:16240"/>
        <dbReference type="ChEBI" id="CHEBI:28938"/>
        <dbReference type="ChEBI" id="CHEBI:58451"/>
        <dbReference type="ChEBI" id="CHEBI:597326"/>
        <dbReference type="EC" id="1.4.3.5"/>
    </reaction>
</comment>
<comment type="subunit">
    <text evidence="6">Homodimer.</text>
</comment>
<comment type="cofactor">
    <cofactor evidence="6 7">
        <name>FMN</name>
        <dbReference type="ChEBI" id="CHEBI:58210"/>
    </cofactor>
    <text evidence="6 7">Binds 1 FMN per subunit.</text>
</comment>
<feature type="binding site" evidence="6">
    <location>
        <position position="54"/>
    </location>
    <ligand>
        <name>substrate</name>
    </ligand>
</feature>
<dbReference type="PANTHER" id="PTHR10851:SF0">
    <property type="entry name" value="PYRIDOXINE-5'-PHOSPHATE OXIDASE"/>
    <property type="match status" value="1"/>
</dbReference>
<evidence type="ECO:0000256" key="7">
    <source>
        <dbReference type="PIRSR" id="PIRSR000190-2"/>
    </source>
</evidence>
<feature type="binding site" evidence="6 7">
    <location>
        <position position="76"/>
    </location>
    <ligand>
        <name>FMN</name>
        <dbReference type="ChEBI" id="CHEBI:58210"/>
    </ligand>
</feature>
<evidence type="ECO:0000256" key="6">
    <source>
        <dbReference type="HAMAP-Rule" id="MF_01629"/>
    </source>
</evidence>
<evidence type="ECO:0000313" key="11">
    <source>
        <dbReference type="Proteomes" id="UP000245708"/>
    </source>
</evidence>